<evidence type="ECO:0000256" key="3">
    <source>
        <dbReference type="ARBA" id="ARBA00022679"/>
    </source>
</evidence>
<protein>
    <submittedName>
        <fullName evidence="5">Uridine phosphorylase</fullName>
    </submittedName>
</protein>
<dbReference type="Proteomes" id="UP000184357">
    <property type="component" value="Unassembled WGS sequence"/>
</dbReference>
<dbReference type="AlphaFoldDB" id="A0A1M5UN04"/>
<gene>
    <name evidence="5" type="ORF">SAMN05443636_3075</name>
</gene>
<dbReference type="RefSeq" id="WP_073311203.1">
    <property type="nucleotide sequence ID" value="NZ_FQWV01000011.1"/>
</dbReference>
<keyword evidence="2" id="KW-0328">Glycosyltransferase</keyword>
<dbReference type="CDD" id="cd17767">
    <property type="entry name" value="UP_EcUdp-like"/>
    <property type="match status" value="1"/>
</dbReference>
<evidence type="ECO:0000256" key="2">
    <source>
        <dbReference type="ARBA" id="ARBA00022676"/>
    </source>
</evidence>
<name>A0A1M5UN04_9EURY</name>
<dbReference type="SUPFAM" id="SSF53167">
    <property type="entry name" value="Purine and uridine phosphorylases"/>
    <property type="match status" value="1"/>
</dbReference>
<dbReference type="PROSITE" id="PS01232">
    <property type="entry name" value="PNP_UDP_1"/>
    <property type="match status" value="1"/>
</dbReference>
<dbReference type="Pfam" id="PF01048">
    <property type="entry name" value="PNP_UDP_1"/>
    <property type="match status" value="1"/>
</dbReference>
<accession>A0A1M5UN04</accession>
<dbReference type="Gene3D" id="3.40.50.1580">
    <property type="entry name" value="Nucleoside phosphorylase domain"/>
    <property type="match status" value="1"/>
</dbReference>
<comment type="similarity">
    <text evidence="1">Belongs to the PNP/UDP phosphorylase family.</text>
</comment>
<dbReference type="STRING" id="43928.SAMN05443636_3075"/>
<dbReference type="PANTHER" id="PTHR43691">
    <property type="entry name" value="URIDINE PHOSPHORYLASE"/>
    <property type="match status" value="1"/>
</dbReference>
<evidence type="ECO:0000256" key="1">
    <source>
        <dbReference type="ARBA" id="ARBA00010456"/>
    </source>
</evidence>
<dbReference type="OrthoDB" id="372263at2157"/>
<proteinExistence type="inferred from homology"/>
<feature type="domain" description="Nucleoside phosphorylase" evidence="4">
    <location>
        <begin position="32"/>
        <end position="256"/>
    </location>
</feature>
<reference evidence="5 6" key="1">
    <citation type="submission" date="2016-11" db="EMBL/GenBank/DDBJ databases">
        <authorList>
            <person name="Jaros S."/>
            <person name="Januszkiewicz K."/>
            <person name="Wedrychowicz H."/>
        </authorList>
    </citation>
    <scope>NUCLEOTIDE SEQUENCE [LARGE SCALE GENOMIC DNA]</scope>
    <source>
        <strain evidence="5 6">DSM 9297</strain>
    </source>
</reference>
<dbReference type="GO" id="GO:0005829">
    <property type="term" value="C:cytosol"/>
    <property type="evidence" value="ECO:0007669"/>
    <property type="project" value="TreeGrafter"/>
</dbReference>
<sequence>MSDRDPSDDSEDPNAEVQYHIEVGPGDVADTVLLPGNPERVDKVTALWDDHEEVAQHREYRTATGAYDGEPLSVTSTGIGSPSTAIAVEELARVGADTFIRVGSCGAIQEGMDVGDLVITSGAVRQEGTSKEYVREDYPAAADHEVVSALVAAAERLGYDYHVGITMSADSFYAGQGRPGFEGFEAAGSDALVEELREANVKNIEMEAASILTIANVYGLRAGAVCAVYANRVTGEFRTEGESRAAECASLAAALLARMDEVKREAGVDRWHAGLSME</sequence>
<dbReference type="PANTHER" id="PTHR43691:SF13">
    <property type="entry name" value="URIDINE PHOSPHORYLASE"/>
    <property type="match status" value="1"/>
</dbReference>
<keyword evidence="6" id="KW-1185">Reference proteome</keyword>
<dbReference type="EMBL" id="FQWV01000011">
    <property type="protein sequence ID" value="SHH64248.1"/>
    <property type="molecule type" value="Genomic_DNA"/>
</dbReference>
<organism evidence="5 6">
    <name type="scientific">Halobaculum gomorrense</name>
    <dbReference type="NCBI Taxonomy" id="43928"/>
    <lineage>
        <taxon>Archaea</taxon>
        <taxon>Methanobacteriati</taxon>
        <taxon>Methanobacteriota</taxon>
        <taxon>Stenosarchaea group</taxon>
        <taxon>Halobacteria</taxon>
        <taxon>Halobacteriales</taxon>
        <taxon>Haloferacaceae</taxon>
        <taxon>Halobaculum</taxon>
    </lineage>
</organism>
<evidence type="ECO:0000313" key="6">
    <source>
        <dbReference type="Proteomes" id="UP000184357"/>
    </source>
</evidence>
<dbReference type="GO" id="GO:0009164">
    <property type="term" value="P:nucleoside catabolic process"/>
    <property type="evidence" value="ECO:0007669"/>
    <property type="project" value="UniProtKB-ARBA"/>
</dbReference>
<evidence type="ECO:0000259" key="4">
    <source>
        <dbReference type="Pfam" id="PF01048"/>
    </source>
</evidence>
<dbReference type="GO" id="GO:0016763">
    <property type="term" value="F:pentosyltransferase activity"/>
    <property type="evidence" value="ECO:0007669"/>
    <property type="project" value="InterPro"/>
</dbReference>
<dbReference type="InterPro" id="IPR035994">
    <property type="entry name" value="Nucleoside_phosphorylase_sf"/>
</dbReference>
<evidence type="ECO:0000313" key="5">
    <source>
        <dbReference type="EMBL" id="SHH64248.1"/>
    </source>
</evidence>
<dbReference type="InterPro" id="IPR018016">
    <property type="entry name" value="Nucleoside_phosphorylase_CS"/>
</dbReference>
<keyword evidence="3" id="KW-0808">Transferase</keyword>
<dbReference type="InterPro" id="IPR000845">
    <property type="entry name" value="Nucleoside_phosphorylase_d"/>
</dbReference>